<keyword evidence="2" id="KW-1185">Reference proteome</keyword>
<organism evidence="1 2">
    <name type="scientific">Peronosclerospora sorghi</name>
    <dbReference type="NCBI Taxonomy" id="230839"/>
    <lineage>
        <taxon>Eukaryota</taxon>
        <taxon>Sar</taxon>
        <taxon>Stramenopiles</taxon>
        <taxon>Oomycota</taxon>
        <taxon>Peronosporomycetes</taxon>
        <taxon>Peronosporales</taxon>
        <taxon>Peronosporaceae</taxon>
        <taxon>Peronosclerospora</taxon>
    </lineage>
</organism>
<gene>
    <name evidence="1" type="ORF">PsorP6_007757</name>
</gene>
<dbReference type="EMBL" id="CM047582">
    <property type="protein sequence ID" value="KAI9914416.1"/>
    <property type="molecule type" value="Genomic_DNA"/>
</dbReference>
<protein>
    <submittedName>
        <fullName evidence="1">Uncharacterized protein</fullName>
    </submittedName>
</protein>
<evidence type="ECO:0000313" key="1">
    <source>
        <dbReference type="EMBL" id="KAI9914416.1"/>
    </source>
</evidence>
<name>A0ACC0W8Q3_9STRA</name>
<reference evidence="1 2" key="1">
    <citation type="journal article" date="2022" name="bioRxiv">
        <title>The genome of the oomycete Peronosclerospora sorghi, a cosmopolitan pathogen of maize and sorghum, is inflated with dispersed pseudogenes.</title>
        <authorList>
            <person name="Fletcher K."/>
            <person name="Martin F."/>
            <person name="Isakeit T."/>
            <person name="Cavanaugh K."/>
            <person name="Magill C."/>
            <person name="Michelmore R."/>
        </authorList>
    </citation>
    <scope>NUCLEOTIDE SEQUENCE [LARGE SCALE GENOMIC DNA]</scope>
    <source>
        <strain evidence="1">P6</strain>
    </source>
</reference>
<evidence type="ECO:0000313" key="2">
    <source>
        <dbReference type="Proteomes" id="UP001163321"/>
    </source>
</evidence>
<comment type="caution">
    <text evidence="1">The sequence shown here is derived from an EMBL/GenBank/DDBJ whole genome shotgun (WGS) entry which is preliminary data.</text>
</comment>
<sequence length="132" mass="14660">MPRGGATKSGHSTKPSAVSDKLLSRAGPALPARLRELEDLLLTEGILDEMDEMNKAASLDEYKHKIRLDYYSNVHCDPNDEGLTMFAVFTNMDRHYIALPEIWTRVPVRHGNVVALNSAMLPHFLAGLEETG</sequence>
<proteinExistence type="predicted"/>
<dbReference type="Proteomes" id="UP001163321">
    <property type="component" value="Chromosome 3"/>
</dbReference>
<accession>A0ACC0W8Q3</accession>